<gene>
    <name evidence="1" type="ORF">ISN45_Aa03g037410</name>
</gene>
<evidence type="ECO:0000313" key="1">
    <source>
        <dbReference type="EMBL" id="KAG7579610.1"/>
    </source>
</evidence>
<protein>
    <submittedName>
        <fullName evidence="1">Uncharacterized protein</fullName>
    </submittedName>
</protein>
<proteinExistence type="predicted"/>
<dbReference type="EMBL" id="JAEFBK010000008">
    <property type="protein sequence ID" value="KAG7579610.1"/>
    <property type="molecule type" value="Genomic_DNA"/>
</dbReference>
<reference evidence="1 2" key="1">
    <citation type="submission" date="2020-12" db="EMBL/GenBank/DDBJ databases">
        <title>Concerted genomic and epigenomic changes stabilize Arabidopsis allopolyploids.</title>
        <authorList>
            <person name="Chen Z."/>
        </authorList>
    </citation>
    <scope>NUCLEOTIDE SEQUENCE [LARGE SCALE GENOMIC DNA]</scope>
    <source>
        <strain evidence="1">Allo738</strain>
        <tissue evidence="1">Leaf</tissue>
    </source>
</reference>
<organism evidence="1 2">
    <name type="scientific">Arabidopsis thaliana x Arabidopsis arenosa</name>
    <dbReference type="NCBI Taxonomy" id="1240361"/>
    <lineage>
        <taxon>Eukaryota</taxon>
        <taxon>Viridiplantae</taxon>
        <taxon>Streptophyta</taxon>
        <taxon>Embryophyta</taxon>
        <taxon>Tracheophyta</taxon>
        <taxon>Spermatophyta</taxon>
        <taxon>Magnoliopsida</taxon>
        <taxon>eudicotyledons</taxon>
        <taxon>Gunneridae</taxon>
        <taxon>Pentapetalae</taxon>
        <taxon>rosids</taxon>
        <taxon>malvids</taxon>
        <taxon>Brassicales</taxon>
        <taxon>Brassicaceae</taxon>
        <taxon>Camelineae</taxon>
        <taxon>Arabidopsis</taxon>
    </lineage>
</organism>
<accession>A0A8T2AY34</accession>
<keyword evidence="2" id="KW-1185">Reference proteome</keyword>
<sequence>MVDDGSLPYIVRSGFFYSLGSSFAASSDARFFELIGAASDSGYKEANLLQMDLSMLD</sequence>
<dbReference type="AlphaFoldDB" id="A0A8T2AY34"/>
<comment type="caution">
    <text evidence="1">The sequence shown here is derived from an EMBL/GenBank/DDBJ whole genome shotgun (WGS) entry which is preliminary data.</text>
</comment>
<name>A0A8T2AY34_9BRAS</name>
<dbReference type="Proteomes" id="UP000694240">
    <property type="component" value="Chromosome 8"/>
</dbReference>
<evidence type="ECO:0000313" key="2">
    <source>
        <dbReference type="Proteomes" id="UP000694240"/>
    </source>
</evidence>